<protein>
    <recommendedName>
        <fullName evidence="3">Type VII secretion system (Wss) protein ESAT-6</fullName>
    </recommendedName>
</protein>
<gene>
    <name evidence="1" type="ORF">GCM10011610_20430</name>
</gene>
<dbReference type="Pfam" id="PF06013">
    <property type="entry name" value="WXG100"/>
    <property type="match status" value="1"/>
</dbReference>
<dbReference type="SUPFAM" id="SSF140453">
    <property type="entry name" value="EsxAB dimer-like"/>
    <property type="match status" value="1"/>
</dbReference>
<comment type="caution">
    <text evidence="1">The sequence shown here is derived from an EMBL/GenBank/DDBJ whole genome shotgun (WGS) entry which is preliminary data.</text>
</comment>
<accession>A0ABQ2K8V0</accession>
<dbReference type="RefSeq" id="WP_189026396.1">
    <property type="nucleotide sequence ID" value="NZ_BMNE01000002.1"/>
</dbReference>
<dbReference type="InterPro" id="IPR010310">
    <property type="entry name" value="T7SS_ESAT-6-like"/>
</dbReference>
<dbReference type="Proteomes" id="UP000658127">
    <property type="component" value="Unassembled WGS sequence"/>
</dbReference>
<name>A0ABQ2K8V0_9NOCA</name>
<proteinExistence type="predicted"/>
<sequence length="241" mass="25176">MTSAPAEHLTEPSLEDPLNDKIEFLITSNAVSPSYWAGKWSETVIGTDPLKWVTTKISGDWEALQKAGKAVENLAAYSSAFSDSVKSAAAAVDTTWDGNAATSAQSYFTELAAAISAQVDPLKDMADEIKHFAQSAYHISTAMSNTLQAVLDYAAIAFIEWVAVRVAALSGVGVVATAALVAAATLTTLEVIKEWNTLVQAFNSGYAALEGIAGAGFGVAAVIESADMPVLPTTDYDHPGA</sequence>
<dbReference type="InterPro" id="IPR036689">
    <property type="entry name" value="ESAT-6-like_sf"/>
</dbReference>
<evidence type="ECO:0000313" key="1">
    <source>
        <dbReference type="EMBL" id="GGN75786.1"/>
    </source>
</evidence>
<organism evidence="1 2">
    <name type="scientific">Nocardia rhizosphaerihabitans</name>
    <dbReference type="NCBI Taxonomy" id="1691570"/>
    <lineage>
        <taxon>Bacteria</taxon>
        <taxon>Bacillati</taxon>
        <taxon>Actinomycetota</taxon>
        <taxon>Actinomycetes</taxon>
        <taxon>Mycobacteriales</taxon>
        <taxon>Nocardiaceae</taxon>
        <taxon>Nocardia</taxon>
    </lineage>
</organism>
<evidence type="ECO:0008006" key="3">
    <source>
        <dbReference type="Google" id="ProtNLM"/>
    </source>
</evidence>
<dbReference type="EMBL" id="BMNE01000002">
    <property type="protein sequence ID" value="GGN75786.1"/>
    <property type="molecule type" value="Genomic_DNA"/>
</dbReference>
<keyword evidence="2" id="KW-1185">Reference proteome</keyword>
<evidence type="ECO:0000313" key="2">
    <source>
        <dbReference type="Proteomes" id="UP000658127"/>
    </source>
</evidence>
<dbReference type="Gene3D" id="1.10.287.1060">
    <property type="entry name" value="ESAT-6-like"/>
    <property type="match status" value="1"/>
</dbReference>
<reference evidence="2" key="1">
    <citation type="journal article" date="2019" name="Int. J. Syst. Evol. Microbiol.">
        <title>The Global Catalogue of Microorganisms (GCM) 10K type strain sequencing project: providing services to taxonomists for standard genome sequencing and annotation.</title>
        <authorList>
            <consortium name="The Broad Institute Genomics Platform"/>
            <consortium name="The Broad Institute Genome Sequencing Center for Infectious Disease"/>
            <person name="Wu L."/>
            <person name="Ma J."/>
        </authorList>
    </citation>
    <scope>NUCLEOTIDE SEQUENCE [LARGE SCALE GENOMIC DNA]</scope>
    <source>
        <strain evidence="2">CGMCC 4.7329</strain>
    </source>
</reference>